<accession>A0ABN1IR02</accession>
<name>A0ABN1IR02_9FLAO</name>
<organism evidence="1 2">
    <name type="scientific">Aquimarina litoralis</name>
    <dbReference type="NCBI Taxonomy" id="584605"/>
    <lineage>
        <taxon>Bacteria</taxon>
        <taxon>Pseudomonadati</taxon>
        <taxon>Bacteroidota</taxon>
        <taxon>Flavobacteriia</taxon>
        <taxon>Flavobacteriales</taxon>
        <taxon>Flavobacteriaceae</taxon>
        <taxon>Aquimarina</taxon>
    </lineage>
</organism>
<evidence type="ECO:0008006" key="3">
    <source>
        <dbReference type="Google" id="ProtNLM"/>
    </source>
</evidence>
<reference evidence="1 2" key="1">
    <citation type="journal article" date="2019" name="Int. J. Syst. Evol. Microbiol.">
        <title>The Global Catalogue of Microorganisms (GCM) 10K type strain sequencing project: providing services to taxonomists for standard genome sequencing and annotation.</title>
        <authorList>
            <consortium name="The Broad Institute Genomics Platform"/>
            <consortium name="The Broad Institute Genome Sequencing Center for Infectious Disease"/>
            <person name="Wu L."/>
            <person name="Ma J."/>
        </authorList>
    </citation>
    <scope>NUCLEOTIDE SEQUENCE [LARGE SCALE GENOMIC DNA]</scope>
    <source>
        <strain evidence="1 2">JCM 15974</strain>
    </source>
</reference>
<evidence type="ECO:0000313" key="1">
    <source>
        <dbReference type="EMBL" id="GAA0719541.1"/>
    </source>
</evidence>
<dbReference type="Proteomes" id="UP001501758">
    <property type="component" value="Unassembled WGS sequence"/>
</dbReference>
<comment type="caution">
    <text evidence="1">The sequence shown here is derived from an EMBL/GenBank/DDBJ whole genome shotgun (WGS) entry which is preliminary data.</text>
</comment>
<evidence type="ECO:0000313" key="2">
    <source>
        <dbReference type="Proteomes" id="UP001501758"/>
    </source>
</evidence>
<gene>
    <name evidence="1" type="ORF">GCM10009430_18730</name>
</gene>
<protein>
    <recommendedName>
        <fullName evidence="3">Tetratricopeptide repeat protein</fullName>
    </recommendedName>
</protein>
<keyword evidence="2" id="KW-1185">Reference proteome</keyword>
<dbReference type="EMBL" id="BAAAGE010000002">
    <property type="protein sequence ID" value="GAA0719541.1"/>
    <property type="molecule type" value="Genomic_DNA"/>
</dbReference>
<sequence length="90" mass="10638">MDLANQELNHPEDYYYYAWKLYNEGQVETAKTNLQLAIEELNNPNNTYQDRISLENKKAYIKVYEDAIERLKNNNWIILESPYAPIPATP</sequence>
<proteinExistence type="predicted"/>